<name>A0A482TIV2_9FLAO</name>
<dbReference type="InterPro" id="IPR000644">
    <property type="entry name" value="CBS_dom"/>
</dbReference>
<proteinExistence type="predicted"/>
<dbReference type="SMART" id="SM00116">
    <property type="entry name" value="CBS"/>
    <property type="match status" value="2"/>
</dbReference>
<reference evidence="5 6" key="1">
    <citation type="submission" date="2019-01" db="EMBL/GenBank/DDBJ databases">
        <title>Flavobacterium sp. nov. isolated from arctic soil.</title>
        <authorList>
            <person name="Kim D.-U."/>
        </authorList>
    </citation>
    <scope>NUCLEOTIDE SEQUENCE [LARGE SCALE GENOMIC DNA]</scope>
    <source>
        <strain evidence="5 6">Kopri-42</strain>
    </source>
</reference>
<dbReference type="InterPro" id="IPR018821">
    <property type="entry name" value="DUF294_put_nucleoTrafse_sb-bd"/>
</dbReference>
<keyword evidence="1 2" id="KW-0129">CBS domain</keyword>
<dbReference type="InterPro" id="IPR018490">
    <property type="entry name" value="cNMP-bd_dom_sf"/>
</dbReference>
<dbReference type="SUPFAM" id="SSF51206">
    <property type="entry name" value="cAMP-binding domain-like"/>
    <property type="match status" value="1"/>
</dbReference>
<dbReference type="Pfam" id="PF10335">
    <property type="entry name" value="DUF294_C"/>
    <property type="match status" value="1"/>
</dbReference>
<dbReference type="SMART" id="SM00100">
    <property type="entry name" value="cNMP"/>
    <property type="match status" value="1"/>
</dbReference>
<gene>
    <name evidence="5" type="ORF">DR871_007885</name>
</gene>
<dbReference type="Proteomes" id="UP000253235">
    <property type="component" value="Unassembled WGS sequence"/>
</dbReference>
<dbReference type="CDD" id="cd05401">
    <property type="entry name" value="NT_GlnE_GlnD_like"/>
    <property type="match status" value="1"/>
</dbReference>
<dbReference type="PROSITE" id="PS51371">
    <property type="entry name" value="CBS"/>
    <property type="match status" value="1"/>
</dbReference>
<feature type="domain" description="CBS" evidence="4">
    <location>
        <begin position="237"/>
        <end position="300"/>
    </location>
</feature>
<dbReference type="EMBL" id="QNVY02000002">
    <property type="protein sequence ID" value="RYJ52151.1"/>
    <property type="molecule type" value="Genomic_DNA"/>
</dbReference>
<evidence type="ECO:0000256" key="1">
    <source>
        <dbReference type="ARBA" id="ARBA00023122"/>
    </source>
</evidence>
<dbReference type="GO" id="GO:0008773">
    <property type="term" value="F:[protein-PII] uridylyltransferase activity"/>
    <property type="evidence" value="ECO:0007669"/>
    <property type="project" value="InterPro"/>
</dbReference>
<dbReference type="InterPro" id="IPR000595">
    <property type="entry name" value="cNMP-bd_dom"/>
</dbReference>
<dbReference type="PANTHER" id="PTHR43080">
    <property type="entry name" value="CBS DOMAIN-CONTAINING PROTEIN CBSX3, MITOCHONDRIAL"/>
    <property type="match status" value="1"/>
</dbReference>
<comment type="caution">
    <text evidence="5">The sequence shown here is derived from an EMBL/GenBank/DDBJ whole genome shotgun (WGS) entry which is preliminary data.</text>
</comment>
<dbReference type="Gene3D" id="3.10.580.10">
    <property type="entry name" value="CBS-domain"/>
    <property type="match status" value="1"/>
</dbReference>
<feature type="domain" description="Cyclic nucleotide-binding" evidence="3">
    <location>
        <begin position="53"/>
        <end position="137"/>
    </location>
</feature>
<sequence>MNTIAEHIADFLKEYPPFNHLTFEELSEIAISIRVVNLEKHKILFQINDLLHDSFYVVASGVINLSVIADAEETLLNKCNEGDIFGLRPFFAKNNYMMTAKAREETIVYAIPIATFRPFVANNSEVLNFLLESFAVNTRNPKDKENLIGKLISDNVFYSDQQSEMQYFQSLSYNTSPLKTVGTALVKDVAQLMTESLKNNIVVCDNNIPLGIITDTDMRSKIATGRYPLTVSVDKIMSSPVITVVENVSLAEAQLLMLKHNVTHLCVTHDGTDKSEVKGIISEHDLIVAQANNPGVLIKEIKRCQSPKELKQIRERLTDLIQTSISKNIPLSHIFNIASEINLAIIKRSVELSILDLGSPPARFAWLSIGSQGRKEQLLLTDQDSILIFEDVAAEKYREVKDYFLRLGKKTTATLEKIGYELCPNGHMGSNMLWCKSLTDWTKQYDSWMNTPGENSTDLSSIFFDYEITFGEQKIEDAIGNVVFKNAKNNTLFFDFFGNDALRKNSPLTFFKNFIVEEEGPNKDKFDIKTRALMPLIDGARLFILNFDIRGINNTFQRFKQLSITDPKHAEIYLNCAEAFLILSKFRTLEGLKNDNSGQFINLNELSKIDREKLKNALAPMKELEELIKSKFQLTQFS</sequence>
<keyword evidence="6" id="KW-1185">Reference proteome</keyword>
<evidence type="ECO:0000256" key="2">
    <source>
        <dbReference type="PROSITE-ProRule" id="PRU00703"/>
    </source>
</evidence>
<dbReference type="OrthoDB" id="9810963at2"/>
<dbReference type="Pfam" id="PF00571">
    <property type="entry name" value="CBS"/>
    <property type="match status" value="1"/>
</dbReference>
<dbReference type="PROSITE" id="PS50042">
    <property type="entry name" value="CNMP_BINDING_3"/>
    <property type="match status" value="1"/>
</dbReference>
<evidence type="ECO:0000313" key="5">
    <source>
        <dbReference type="EMBL" id="RYJ52151.1"/>
    </source>
</evidence>
<dbReference type="InterPro" id="IPR005105">
    <property type="entry name" value="GlnD_Uridyltrans_N"/>
</dbReference>
<evidence type="ECO:0000259" key="3">
    <source>
        <dbReference type="PROSITE" id="PS50042"/>
    </source>
</evidence>
<evidence type="ECO:0000313" key="6">
    <source>
        <dbReference type="Proteomes" id="UP000253235"/>
    </source>
</evidence>
<dbReference type="Pfam" id="PF03445">
    <property type="entry name" value="DUF294"/>
    <property type="match status" value="1"/>
</dbReference>
<dbReference type="AlphaFoldDB" id="A0A482TIV2"/>
<dbReference type="Gene3D" id="2.60.120.10">
    <property type="entry name" value="Jelly Rolls"/>
    <property type="match status" value="1"/>
</dbReference>
<dbReference type="CDD" id="cd00038">
    <property type="entry name" value="CAP_ED"/>
    <property type="match status" value="1"/>
</dbReference>
<dbReference type="Pfam" id="PF00027">
    <property type="entry name" value="cNMP_binding"/>
    <property type="match status" value="1"/>
</dbReference>
<evidence type="ECO:0000259" key="4">
    <source>
        <dbReference type="PROSITE" id="PS51371"/>
    </source>
</evidence>
<dbReference type="InterPro" id="IPR014710">
    <property type="entry name" value="RmlC-like_jellyroll"/>
</dbReference>
<dbReference type="RefSeq" id="WP_113665785.1">
    <property type="nucleotide sequence ID" value="NZ_QNVY02000002.1"/>
</dbReference>
<protein>
    <submittedName>
        <fullName evidence="5">CBS domain-containing protein</fullName>
    </submittedName>
</protein>
<accession>A0A482TIV2</accession>
<dbReference type="InterPro" id="IPR046342">
    <property type="entry name" value="CBS_dom_sf"/>
</dbReference>
<dbReference type="PANTHER" id="PTHR43080:SF29">
    <property type="entry name" value="OS02G0818000 PROTEIN"/>
    <property type="match status" value="1"/>
</dbReference>
<dbReference type="InterPro" id="IPR051257">
    <property type="entry name" value="Diverse_CBS-Domain"/>
</dbReference>
<organism evidence="5 6">
    <name type="scientific">Flavobacterium petrolei</name>
    <dbReference type="NCBI Taxonomy" id="2259594"/>
    <lineage>
        <taxon>Bacteria</taxon>
        <taxon>Pseudomonadati</taxon>
        <taxon>Bacteroidota</taxon>
        <taxon>Flavobacteriia</taxon>
        <taxon>Flavobacteriales</taxon>
        <taxon>Flavobacteriaceae</taxon>
        <taxon>Flavobacterium</taxon>
    </lineage>
</organism>
<dbReference type="SUPFAM" id="SSF54631">
    <property type="entry name" value="CBS-domain pair"/>
    <property type="match status" value="1"/>
</dbReference>